<keyword evidence="12" id="KW-1185">Reference proteome</keyword>
<feature type="domain" description="Nitrite/Sulfite reductase ferredoxin-like" evidence="10">
    <location>
        <begin position="8"/>
        <end position="69"/>
    </location>
</feature>
<dbReference type="GO" id="GO:0009337">
    <property type="term" value="C:sulfite reductase complex (NADPH)"/>
    <property type="evidence" value="ECO:0007669"/>
    <property type="project" value="TreeGrafter"/>
</dbReference>
<reference evidence="12" key="1">
    <citation type="submission" date="2007-10" db="EMBL/GenBank/DDBJ databases">
        <title>Complete sequence of chromosome of Desulforudis audaxviator MP104C.</title>
        <authorList>
            <person name="Copeland A."/>
            <person name="Lucas S."/>
            <person name="Lapidus A."/>
            <person name="Barry K."/>
            <person name="Glavina del Rio T."/>
            <person name="Dalin E."/>
            <person name="Tice H."/>
            <person name="Bruce D."/>
            <person name="Pitluck S."/>
            <person name="Lowry S.R."/>
            <person name="Larimer F."/>
            <person name="Land M.L."/>
            <person name="Hauser L."/>
            <person name="Kyrpides N."/>
            <person name="Ivanova N.N."/>
            <person name="Richardson P."/>
        </authorList>
    </citation>
    <scope>NUCLEOTIDE SEQUENCE [LARGE SCALE GENOMIC DNA]</scope>
    <source>
        <strain evidence="12">MP104C</strain>
    </source>
</reference>
<dbReference type="GO" id="GO:0000103">
    <property type="term" value="P:sulfate assimilation"/>
    <property type="evidence" value="ECO:0007669"/>
    <property type="project" value="TreeGrafter"/>
</dbReference>
<comment type="cofactor">
    <cofactor evidence="2">
        <name>[4Fe-4S] cluster</name>
        <dbReference type="ChEBI" id="CHEBI:49883"/>
    </cofactor>
</comment>
<evidence type="ECO:0000256" key="6">
    <source>
        <dbReference type="ARBA" id="ARBA00023004"/>
    </source>
</evidence>
<dbReference type="InterPro" id="IPR036136">
    <property type="entry name" value="Nit/Sulf_reduc_fer-like_dom_sf"/>
</dbReference>
<evidence type="ECO:0000259" key="9">
    <source>
        <dbReference type="Pfam" id="PF01077"/>
    </source>
</evidence>
<dbReference type="GO" id="GO:0046872">
    <property type="term" value="F:metal ion binding"/>
    <property type="evidence" value="ECO:0007669"/>
    <property type="project" value="UniProtKB-KW"/>
</dbReference>
<reference evidence="11 12" key="2">
    <citation type="journal article" date="2008" name="Science">
        <title>Environmental genomics reveals a single-species ecosystem deep within Earth.</title>
        <authorList>
            <person name="Chivian D."/>
            <person name="Brodie E.L."/>
            <person name="Alm E.J."/>
            <person name="Culley D.E."/>
            <person name="Dehal P.S."/>
            <person name="Desantis T.Z."/>
            <person name="Gihring T.M."/>
            <person name="Lapidus A."/>
            <person name="Lin L.H."/>
            <person name="Lowry S.R."/>
            <person name="Moser D.P."/>
            <person name="Richardson P.M."/>
            <person name="Southam G."/>
            <person name="Wanger G."/>
            <person name="Pratt L.M."/>
            <person name="Andersen G.L."/>
            <person name="Hazen T.C."/>
            <person name="Brockman F.J."/>
            <person name="Arkin A.P."/>
            <person name="Onstott T.C."/>
        </authorList>
    </citation>
    <scope>NUCLEOTIDE SEQUENCE [LARGE SCALE GENOMIC DNA]</scope>
    <source>
        <strain evidence="11 12">MP104C</strain>
    </source>
</reference>
<dbReference type="InterPro" id="IPR005117">
    <property type="entry name" value="NiRdtase/SiRdtase_haem-b_fer"/>
</dbReference>
<evidence type="ECO:0000256" key="4">
    <source>
        <dbReference type="ARBA" id="ARBA00022723"/>
    </source>
</evidence>
<dbReference type="Proteomes" id="UP000008544">
    <property type="component" value="Chromosome"/>
</dbReference>
<keyword evidence="5" id="KW-0560">Oxidoreductase</keyword>
<evidence type="ECO:0000256" key="2">
    <source>
        <dbReference type="ARBA" id="ARBA00001966"/>
    </source>
</evidence>
<feature type="region of interest" description="Disordered" evidence="8">
    <location>
        <begin position="223"/>
        <end position="242"/>
    </location>
</feature>
<accession>B1I3T0</accession>
<evidence type="ECO:0000256" key="3">
    <source>
        <dbReference type="ARBA" id="ARBA00022485"/>
    </source>
</evidence>
<dbReference type="OrthoDB" id="9800558at2"/>
<keyword evidence="4" id="KW-0479">Metal-binding</keyword>
<keyword evidence="3" id="KW-0004">4Fe-4S</keyword>
<dbReference type="HOGENOM" id="CLU_072599_0_0_9"/>
<protein>
    <submittedName>
        <fullName evidence="11">Nitrite and sulphite reductase 4Fe-4S region</fullName>
    </submittedName>
</protein>
<dbReference type="PANTHER" id="PTHR11493:SF47">
    <property type="entry name" value="SULFITE REDUCTASE [NADPH] SUBUNIT BETA"/>
    <property type="match status" value="1"/>
</dbReference>
<dbReference type="RefSeq" id="WP_012302235.1">
    <property type="nucleotide sequence ID" value="NC_010424.1"/>
</dbReference>
<dbReference type="EMBL" id="CP000860">
    <property type="protein sequence ID" value="ACA59649.1"/>
    <property type="molecule type" value="Genomic_DNA"/>
</dbReference>
<dbReference type="InterPro" id="IPR045169">
    <property type="entry name" value="NO2/SO3_Rdtase_4Fe4S_prot"/>
</dbReference>
<dbReference type="Gene3D" id="3.30.413.10">
    <property type="entry name" value="Sulfite Reductase Hemoprotein, domain 1"/>
    <property type="match status" value="1"/>
</dbReference>
<evidence type="ECO:0000256" key="1">
    <source>
        <dbReference type="ARBA" id="ARBA00001929"/>
    </source>
</evidence>
<dbReference type="KEGG" id="dau:Daud_1138"/>
<dbReference type="AlphaFoldDB" id="B1I3T0"/>
<name>B1I3T0_DESAP</name>
<dbReference type="STRING" id="477974.Daud_1138"/>
<organism evidence="11 12">
    <name type="scientific">Desulforudis audaxviator (strain MP104C)</name>
    <dbReference type="NCBI Taxonomy" id="477974"/>
    <lineage>
        <taxon>Bacteria</taxon>
        <taxon>Bacillati</taxon>
        <taxon>Bacillota</taxon>
        <taxon>Clostridia</taxon>
        <taxon>Thermoanaerobacterales</taxon>
        <taxon>Candidatus Desulforudaceae</taxon>
        <taxon>Candidatus Desulforudis</taxon>
    </lineage>
</organism>
<evidence type="ECO:0000256" key="8">
    <source>
        <dbReference type="SAM" id="MobiDB-lite"/>
    </source>
</evidence>
<dbReference type="GO" id="GO:0051539">
    <property type="term" value="F:4 iron, 4 sulfur cluster binding"/>
    <property type="evidence" value="ECO:0007669"/>
    <property type="project" value="UniProtKB-KW"/>
</dbReference>
<dbReference type="Pfam" id="PF01077">
    <property type="entry name" value="NIR_SIR"/>
    <property type="match status" value="1"/>
</dbReference>
<evidence type="ECO:0000313" key="12">
    <source>
        <dbReference type="Proteomes" id="UP000008544"/>
    </source>
</evidence>
<dbReference type="PANTHER" id="PTHR11493">
    <property type="entry name" value="SULFITE REDUCTASE [NADPH] SUBUNIT BETA-RELATED"/>
    <property type="match status" value="1"/>
</dbReference>
<dbReference type="GO" id="GO:0020037">
    <property type="term" value="F:heme binding"/>
    <property type="evidence" value="ECO:0007669"/>
    <property type="project" value="InterPro"/>
</dbReference>
<keyword evidence="6" id="KW-0408">Iron</keyword>
<keyword evidence="7" id="KW-0411">Iron-sulfur</keyword>
<dbReference type="SUPFAM" id="SSF55124">
    <property type="entry name" value="Nitrite/Sulfite reductase N-terminal domain-like"/>
    <property type="match status" value="1"/>
</dbReference>
<dbReference type="Pfam" id="PF03460">
    <property type="entry name" value="NIR_SIR_ferr"/>
    <property type="match status" value="1"/>
</dbReference>
<gene>
    <name evidence="11" type="ordered locus">Daud_1138</name>
</gene>
<feature type="compositionally biased region" description="Basic and acidic residues" evidence="8">
    <location>
        <begin position="229"/>
        <end position="242"/>
    </location>
</feature>
<evidence type="ECO:0000256" key="5">
    <source>
        <dbReference type="ARBA" id="ARBA00023002"/>
    </source>
</evidence>
<evidence type="ECO:0000259" key="10">
    <source>
        <dbReference type="Pfam" id="PF03460"/>
    </source>
</evidence>
<evidence type="ECO:0000256" key="7">
    <source>
        <dbReference type="ARBA" id="ARBA00023014"/>
    </source>
</evidence>
<dbReference type="GO" id="GO:0016002">
    <property type="term" value="F:sulfite reductase activity"/>
    <property type="evidence" value="ECO:0007669"/>
    <property type="project" value="TreeGrafter"/>
</dbReference>
<sequence length="242" mass="26377">MGQAVFKQKSGLEALVLVGACGVVTPGQFKGLAERLDELGVAALKFTTRQTLVLLLPAENVAAACAAAEELGWRVGTFGNTFRNVKACCGREDLCPKNITEVLDLGIEIQDKYYGRPLPRDFKVALAGCARGCTDPYCADFGVRARQGGAYEVAVGGRGSTLNPRHGTVIAENISREGVFAVLEFVLEKYQALAKPKERVLHVIDRVGIEPFVPDPAWLVQYQVEKDEEPPKEKQSQKESKR</sequence>
<comment type="cofactor">
    <cofactor evidence="1">
        <name>siroheme</name>
        <dbReference type="ChEBI" id="CHEBI:60052"/>
    </cofactor>
</comment>
<dbReference type="InterPro" id="IPR045854">
    <property type="entry name" value="NO2/SO3_Rdtase_4Fe4S_sf"/>
</dbReference>
<proteinExistence type="predicted"/>
<dbReference type="eggNOG" id="COG1251">
    <property type="taxonomic scope" value="Bacteria"/>
</dbReference>
<dbReference type="SUPFAM" id="SSF56014">
    <property type="entry name" value="Nitrite and sulphite reductase 4Fe-4S domain-like"/>
    <property type="match status" value="1"/>
</dbReference>
<dbReference type="GO" id="GO:0050311">
    <property type="term" value="F:sulfite reductase (ferredoxin) activity"/>
    <property type="evidence" value="ECO:0007669"/>
    <property type="project" value="TreeGrafter"/>
</dbReference>
<evidence type="ECO:0000313" key="11">
    <source>
        <dbReference type="EMBL" id="ACA59649.1"/>
    </source>
</evidence>
<dbReference type="InterPro" id="IPR006067">
    <property type="entry name" value="NO2/SO3_Rdtase_4Fe4S_dom"/>
</dbReference>
<feature type="domain" description="Nitrite/sulphite reductase 4Fe-4S" evidence="9">
    <location>
        <begin position="79"/>
        <end position="212"/>
    </location>
</feature>